<accession>A0A238JPM9</accession>
<evidence type="ECO:0000313" key="4">
    <source>
        <dbReference type="Proteomes" id="UP000203464"/>
    </source>
</evidence>
<keyword evidence="4" id="KW-1185">Reference proteome</keyword>
<organism evidence="3 4">
    <name type="scientific">Octadecabacter ascidiaceicola</name>
    <dbReference type="NCBI Taxonomy" id="1655543"/>
    <lineage>
        <taxon>Bacteria</taxon>
        <taxon>Pseudomonadati</taxon>
        <taxon>Pseudomonadota</taxon>
        <taxon>Alphaproteobacteria</taxon>
        <taxon>Rhodobacterales</taxon>
        <taxon>Roseobacteraceae</taxon>
        <taxon>Octadecabacter</taxon>
    </lineage>
</organism>
<dbReference type="Gene3D" id="1.20.1270.180">
    <property type="match status" value="1"/>
</dbReference>
<evidence type="ECO:0000256" key="1">
    <source>
        <dbReference type="SAM" id="SignalP"/>
    </source>
</evidence>
<feature type="chain" id="PRO_5012511722" description="Lysozyme inhibitor LprI-like N-terminal domain-containing protein" evidence="1">
    <location>
        <begin position="19"/>
        <end position="164"/>
    </location>
</feature>
<keyword evidence="1" id="KW-0732">Signal</keyword>
<dbReference type="Pfam" id="PF07007">
    <property type="entry name" value="LprI"/>
    <property type="match status" value="1"/>
</dbReference>
<proteinExistence type="predicted"/>
<dbReference type="OrthoDB" id="7340239at2"/>
<dbReference type="InterPro" id="IPR009739">
    <property type="entry name" value="LprI-like_N"/>
</dbReference>
<feature type="domain" description="Lysozyme inhibitor LprI-like N-terminal" evidence="2">
    <location>
        <begin position="57"/>
        <end position="155"/>
    </location>
</feature>
<dbReference type="Proteomes" id="UP000203464">
    <property type="component" value="Unassembled WGS sequence"/>
</dbReference>
<feature type="signal peptide" evidence="1">
    <location>
        <begin position="1"/>
        <end position="18"/>
    </location>
</feature>
<evidence type="ECO:0000313" key="3">
    <source>
        <dbReference type="EMBL" id="SMX32611.1"/>
    </source>
</evidence>
<evidence type="ECO:0000259" key="2">
    <source>
        <dbReference type="Pfam" id="PF07007"/>
    </source>
</evidence>
<reference evidence="4" key="1">
    <citation type="submission" date="2017-05" db="EMBL/GenBank/DDBJ databases">
        <authorList>
            <person name="Rodrigo-Torres L."/>
            <person name="Arahal R. D."/>
            <person name="Lucena T."/>
        </authorList>
    </citation>
    <scope>NUCLEOTIDE SEQUENCE [LARGE SCALE GENOMIC DNA]</scope>
    <source>
        <strain evidence="4">CECT 8868</strain>
    </source>
</reference>
<dbReference type="AlphaFoldDB" id="A0A238JPM9"/>
<sequence length="164" mass="18301">MKHLLIVLFSALAVPAAAQDFSIDPHLIDRCLAINDETPMRCVGRQADECAQRNGGGADMVISACLAAEAEVWDGMLNRVYGRVLEHAKTHERWDVGYQPNQLTDAVREMQRAWIAYRDATCGHALARATPFGSGAGPAINECELHETARQYFQLTRIERSYRQ</sequence>
<gene>
    <name evidence="3" type="ORF">OCA8868_00779</name>
</gene>
<protein>
    <recommendedName>
        <fullName evidence="2">Lysozyme inhibitor LprI-like N-terminal domain-containing protein</fullName>
    </recommendedName>
</protein>
<dbReference type="RefSeq" id="WP_093995188.1">
    <property type="nucleotide sequence ID" value="NZ_FXYD01000001.1"/>
</dbReference>
<dbReference type="EMBL" id="FXYD01000001">
    <property type="protein sequence ID" value="SMX32611.1"/>
    <property type="molecule type" value="Genomic_DNA"/>
</dbReference>
<name>A0A238JPM9_9RHOB</name>